<evidence type="ECO:0008006" key="4">
    <source>
        <dbReference type="Google" id="ProtNLM"/>
    </source>
</evidence>
<feature type="compositionally biased region" description="Polar residues" evidence="1">
    <location>
        <begin position="284"/>
        <end position="313"/>
    </location>
</feature>
<keyword evidence="3" id="KW-1185">Reference proteome</keyword>
<accession>A0ABN3RPP0</accession>
<comment type="caution">
    <text evidence="2">The sequence shown here is derived from an EMBL/GenBank/DDBJ whole genome shotgun (WGS) entry which is preliminary data.</text>
</comment>
<reference evidence="2 3" key="1">
    <citation type="journal article" date="2019" name="Int. J. Syst. Evol. Microbiol.">
        <title>The Global Catalogue of Microorganisms (GCM) 10K type strain sequencing project: providing services to taxonomists for standard genome sequencing and annotation.</title>
        <authorList>
            <consortium name="The Broad Institute Genomics Platform"/>
            <consortium name="The Broad Institute Genome Sequencing Center for Infectious Disease"/>
            <person name="Wu L."/>
            <person name="Ma J."/>
        </authorList>
    </citation>
    <scope>NUCLEOTIDE SEQUENCE [LARGE SCALE GENOMIC DNA]</scope>
    <source>
        <strain evidence="2 3">JCM 4524</strain>
    </source>
</reference>
<evidence type="ECO:0000313" key="3">
    <source>
        <dbReference type="Proteomes" id="UP001500151"/>
    </source>
</evidence>
<feature type="region of interest" description="Disordered" evidence="1">
    <location>
        <begin position="282"/>
        <end position="313"/>
    </location>
</feature>
<organism evidence="2 3">
    <name type="scientific">Streptomyces vastus</name>
    <dbReference type="NCBI Taxonomy" id="285451"/>
    <lineage>
        <taxon>Bacteria</taxon>
        <taxon>Bacillati</taxon>
        <taxon>Actinomycetota</taxon>
        <taxon>Actinomycetes</taxon>
        <taxon>Kitasatosporales</taxon>
        <taxon>Streptomycetaceae</taxon>
        <taxon>Streptomyces</taxon>
    </lineage>
</organism>
<name>A0ABN3RPP0_9ACTN</name>
<sequence length="313" mass="33820">MRCAQRALDVWGVLQTVDIATGHAQADNVISAKDSSALITLKRVGVRVPGVVADSGLCRTLQSVDHVERAGVITIDLSVPGVCRRRGEPRPVGKLFMISVDAWASGAGTVTLHTFSDAWMSHDLRGHKQPEVQEENAPRLSSALSSITRLTEAEIIPGDPTSYGIPTVDGFEDLPDEDPDLLDSWYRFEAPHRSERLREQLPSDAVQFETETDSPVEFVEVALEGNVVGYVWAADSDHAAGYEPRTPAGDVALDAGAAWLTRLSDTRKRGLSPSQALRELASWTGDSQSGTVVQGSQRAAPTLENLQDLSGRE</sequence>
<evidence type="ECO:0000313" key="2">
    <source>
        <dbReference type="EMBL" id="GAA2657702.1"/>
    </source>
</evidence>
<dbReference type="Proteomes" id="UP001500151">
    <property type="component" value="Unassembled WGS sequence"/>
</dbReference>
<proteinExistence type="predicted"/>
<evidence type="ECO:0000256" key="1">
    <source>
        <dbReference type="SAM" id="MobiDB-lite"/>
    </source>
</evidence>
<dbReference type="EMBL" id="BAAASJ010000115">
    <property type="protein sequence ID" value="GAA2657702.1"/>
    <property type="molecule type" value="Genomic_DNA"/>
</dbReference>
<gene>
    <name evidence="2" type="ORF">GCM10010307_72700</name>
</gene>
<protein>
    <recommendedName>
        <fullName evidence="4">GNAT family N-acetyltransferase</fullName>
    </recommendedName>
</protein>